<dbReference type="PANTHER" id="PTHR30231:SF2">
    <property type="entry name" value="RIBONUCLEASE T"/>
    <property type="match status" value="1"/>
</dbReference>
<dbReference type="HAMAP" id="MF_00157">
    <property type="entry name" value="RNase_T"/>
    <property type="match status" value="1"/>
</dbReference>
<comment type="subunit">
    <text evidence="5">Homodimer.</text>
</comment>
<dbReference type="InterPro" id="IPR005987">
    <property type="entry name" value="RNase_T"/>
</dbReference>
<evidence type="ECO:0000259" key="6">
    <source>
        <dbReference type="SMART" id="SM00479"/>
    </source>
</evidence>
<feature type="site" description="Important for substrate binding and specificity" evidence="5">
    <location>
        <position position="125"/>
    </location>
</feature>
<keyword evidence="5" id="KW-0460">Magnesium</keyword>
<comment type="caution">
    <text evidence="5">Lacks conserved residue(s) required for the propagation of feature annotation.</text>
</comment>
<dbReference type="GO" id="GO:0008033">
    <property type="term" value="P:tRNA processing"/>
    <property type="evidence" value="ECO:0007669"/>
    <property type="project" value="UniProtKB-KW"/>
</dbReference>
<evidence type="ECO:0000256" key="3">
    <source>
        <dbReference type="ARBA" id="ARBA00022801"/>
    </source>
</evidence>
<evidence type="ECO:0000256" key="4">
    <source>
        <dbReference type="ARBA" id="ARBA00022839"/>
    </source>
</evidence>
<dbReference type="GO" id="GO:0016896">
    <property type="term" value="F:RNA exonuclease activity, producing 5'-phosphomonoesters"/>
    <property type="evidence" value="ECO:0007669"/>
    <property type="project" value="UniProtKB-UniRule"/>
</dbReference>
<keyword evidence="4 5" id="KW-0269">Exonuclease</keyword>
<dbReference type="GO" id="GO:0003676">
    <property type="term" value="F:nucleic acid binding"/>
    <property type="evidence" value="ECO:0007669"/>
    <property type="project" value="InterPro"/>
</dbReference>
<dbReference type="InterPro" id="IPR012337">
    <property type="entry name" value="RNaseH-like_sf"/>
</dbReference>
<keyword evidence="3 5" id="KW-0378">Hydrolase</keyword>
<dbReference type="Proteomes" id="UP000008555">
    <property type="component" value="Chromosome"/>
</dbReference>
<comment type="function">
    <text evidence="5">Trims short 3' overhangs of a variety of RNA species, leaving a one or two nucleotide 3' overhang. Responsible for the end-turnover of tRNA: specifically removes the terminal AMP residue from uncharged tRNA (tRNA-C-C-A). Also appears to be involved in tRNA biosynthesis.</text>
</comment>
<dbReference type="EMBL" id="CP000733">
    <property type="protein sequence ID" value="ABS77616.1"/>
    <property type="molecule type" value="Genomic_DNA"/>
</dbReference>
<dbReference type="GO" id="GO:0005829">
    <property type="term" value="C:cytosol"/>
    <property type="evidence" value="ECO:0007669"/>
    <property type="project" value="TreeGrafter"/>
</dbReference>
<dbReference type="GO" id="GO:0008408">
    <property type="term" value="F:3'-5' exonuclease activity"/>
    <property type="evidence" value="ECO:0007669"/>
    <property type="project" value="TreeGrafter"/>
</dbReference>
<evidence type="ECO:0000256" key="5">
    <source>
        <dbReference type="HAMAP-Rule" id="MF_00157"/>
    </source>
</evidence>
<keyword evidence="2 5" id="KW-0540">Nuclease</keyword>
<evidence type="ECO:0000256" key="2">
    <source>
        <dbReference type="ARBA" id="ARBA00022722"/>
    </source>
</evidence>
<dbReference type="SMART" id="SM00479">
    <property type="entry name" value="EXOIII"/>
    <property type="match status" value="1"/>
</dbReference>
<comment type="similarity">
    <text evidence="5">Belongs to the RNase T family.</text>
</comment>
<dbReference type="GO" id="GO:0000287">
    <property type="term" value="F:magnesium ion binding"/>
    <property type="evidence" value="ECO:0007669"/>
    <property type="project" value="UniProtKB-UniRule"/>
</dbReference>
<feature type="domain" description="Exonuclease" evidence="6">
    <location>
        <begin position="19"/>
        <end position="204"/>
    </location>
</feature>
<protein>
    <recommendedName>
        <fullName evidence="5">Ribonuclease T</fullName>
        <ecNumber evidence="5">3.1.13.-</ecNumber>
    </recommendedName>
    <alternativeName>
        <fullName evidence="5">Exoribonuclease T</fullName>
        <shortName evidence="5">RNase T</shortName>
    </alternativeName>
</protein>
<dbReference type="HOGENOM" id="CLU_082724_0_0_6"/>
<gene>
    <name evidence="5 7" type="primary">rnt</name>
    <name evidence="7" type="ordered locus">CBUD_0300</name>
</gene>
<feature type="site" description="Important for substrate binding and specificity" evidence="5">
    <location>
        <position position="147"/>
    </location>
</feature>
<dbReference type="AlphaFoldDB" id="A9KDF1"/>
<feature type="binding site" evidence="5">
    <location>
        <position position="24"/>
    </location>
    <ligand>
        <name>Mg(2+)</name>
        <dbReference type="ChEBI" id="CHEBI:18420"/>
        <label>2</label>
        <note>catalytic</note>
    </ligand>
</feature>
<sequence length="224" mass="24775">MNTNNNKIYSLKDRFSGYLPVVVDIETGGLEPLKNPLLEIAAVLVEVNKEGQLCQGELFACHVLPFEGAALDPASLEITRIDPYHPFRFAVDEKKALQDLFAFVEKAVNVAQCRRAVLVGHNAHFDLTFIQAAMKRCKLKKSPFHAFTCFDTATLAAIVFGKTVLAKALRAANLPFDKKEAHSAIYDAKCAAELFCKITNQIDGHLKKPSGSCSRHSRELVLED</sequence>
<feature type="binding site" evidence="5">
    <location>
        <position position="187"/>
    </location>
    <ligand>
        <name>Mg(2+)</name>
        <dbReference type="ChEBI" id="CHEBI:18420"/>
        <label>2</label>
        <note>catalytic</note>
    </ligand>
</feature>
<feature type="binding site" evidence="5">
    <location>
        <position position="182"/>
    </location>
    <ligand>
        <name>Mg(2+)</name>
        <dbReference type="ChEBI" id="CHEBI:18420"/>
        <label>2</label>
        <note>catalytic</note>
    </ligand>
</feature>
<evidence type="ECO:0000313" key="7">
    <source>
        <dbReference type="EMBL" id="ABS77616.1"/>
    </source>
</evidence>
<organism evidence="7 8">
    <name type="scientific">Coxiella burnetii (strain Dugway 5J108-111)</name>
    <dbReference type="NCBI Taxonomy" id="434922"/>
    <lineage>
        <taxon>Bacteria</taxon>
        <taxon>Pseudomonadati</taxon>
        <taxon>Pseudomonadota</taxon>
        <taxon>Gammaproteobacteria</taxon>
        <taxon>Legionellales</taxon>
        <taxon>Coxiellaceae</taxon>
        <taxon>Coxiella</taxon>
    </lineage>
</organism>
<dbReference type="SUPFAM" id="SSF53098">
    <property type="entry name" value="Ribonuclease H-like"/>
    <property type="match status" value="1"/>
</dbReference>
<dbReference type="NCBIfam" id="TIGR01298">
    <property type="entry name" value="RNaseT"/>
    <property type="match status" value="1"/>
</dbReference>
<evidence type="ECO:0000313" key="8">
    <source>
        <dbReference type="Proteomes" id="UP000008555"/>
    </source>
</evidence>
<dbReference type="InterPro" id="IPR036397">
    <property type="entry name" value="RNaseH_sf"/>
</dbReference>
<dbReference type="GO" id="GO:0045004">
    <property type="term" value="P:DNA replication proofreading"/>
    <property type="evidence" value="ECO:0007669"/>
    <property type="project" value="TreeGrafter"/>
</dbReference>
<evidence type="ECO:0000256" key="1">
    <source>
        <dbReference type="ARBA" id="ARBA00022694"/>
    </source>
</evidence>
<dbReference type="EC" id="3.1.13.-" evidence="5"/>
<dbReference type="Pfam" id="PF00929">
    <property type="entry name" value="RNase_T"/>
    <property type="match status" value="1"/>
</dbReference>
<feature type="binding site" evidence="5">
    <location>
        <position position="26"/>
    </location>
    <ligand>
        <name>Mg(2+)</name>
        <dbReference type="ChEBI" id="CHEBI:18420"/>
        <label>2</label>
        <note>catalytic</note>
    </ligand>
</feature>
<dbReference type="KEGG" id="cbd:CBUD_0300"/>
<comment type="cofactor">
    <cofactor evidence="5">
        <name>Mg(2+)</name>
        <dbReference type="ChEBI" id="CHEBI:18420"/>
    </cofactor>
    <text evidence="5">Binds two Mg(2+) per subunit. The active form of the enzyme binds two Mg(2+) ions in its active site. The first Mg(2+) forms only one salt bridge with the protein.</text>
</comment>
<dbReference type="PANTHER" id="PTHR30231">
    <property type="entry name" value="DNA POLYMERASE III SUBUNIT EPSILON"/>
    <property type="match status" value="1"/>
</dbReference>
<dbReference type="Gene3D" id="3.30.420.10">
    <property type="entry name" value="Ribonuclease H-like superfamily/Ribonuclease H"/>
    <property type="match status" value="1"/>
</dbReference>
<feature type="active site" description="Proton donor/acceptor" evidence="5">
    <location>
        <position position="182"/>
    </location>
</feature>
<name>A9KDF1_COXBN</name>
<feature type="binding site" evidence="5">
    <location>
        <position position="24"/>
    </location>
    <ligand>
        <name>Mg(2+)</name>
        <dbReference type="ChEBI" id="CHEBI:18420"/>
        <label>1</label>
        <note>catalytic</note>
    </ligand>
</feature>
<reference evidence="7 8" key="1">
    <citation type="journal article" date="2009" name="Infect. Immun.">
        <title>Comparative genomics reveal extensive transposon-mediated genomic plasticity and diversity among potential effector proteins within the genus Coxiella.</title>
        <authorList>
            <person name="Beare P.A."/>
            <person name="Unsworth N."/>
            <person name="Andoh M."/>
            <person name="Voth D.E."/>
            <person name="Omsland A."/>
            <person name="Gilk S.D."/>
            <person name="Williams K.P."/>
            <person name="Sobral B.W."/>
            <person name="Kupko J.J.III."/>
            <person name="Porcella S.F."/>
            <person name="Samuel J.E."/>
            <person name="Heinzen R.A."/>
        </authorList>
    </citation>
    <scope>NUCLEOTIDE SEQUENCE [LARGE SCALE GENOMIC DNA]</scope>
    <source>
        <strain evidence="7 8">Dugway 5J108-111</strain>
    </source>
</reference>
<proteinExistence type="inferred from homology"/>
<dbReference type="InterPro" id="IPR013520">
    <property type="entry name" value="Ribonucl_H"/>
</dbReference>
<dbReference type="RefSeq" id="WP_005770539.1">
    <property type="nucleotide sequence ID" value="NC_009727.1"/>
</dbReference>
<accession>A9KDF1</accession>
<keyword evidence="5" id="KW-0479">Metal-binding</keyword>
<keyword evidence="1 5" id="KW-0819">tRNA processing</keyword>